<dbReference type="InterPro" id="IPR016169">
    <property type="entry name" value="FAD-bd_PCMH_sub2"/>
</dbReference>
<dbReference type="PANTHER" id="PTHR42973">
    <property type="entry name" value="BINDING OXIDOREDUCTASE, PUTATIVE (AFU_ORTHOLOGUE AFUA_1G17690)-RELATED"/>
    <property type="match status" value="1"/>
</dbReference>
<keyword evidence="4" id="KW-0560">Oxidoreductase</keyword>
<dbReference type="VEuPathDB" id="FungiDB:MYCFIDRAFT_215822"/>
<evidence type="ECO:0000256" key="3">
    <source>
        <dbReference type="ARBA" id="ARBA00022827"/>
    </source>
</evidence>
<evidence type="ECO:0000256" key="1">
    <source>
        <dbReference type="ARBA" id="ARBA00005466"/>
    </source>
</evidence>
<evidence type="ECO:0000313" key="6">
    <source>
        <dbReference type="EMBL" id="EME81037.1"/>
    </source>
</evidence>
<dbReference type="KEGG" id="pfj:MYCFIDRAFT_215822"/>
<dbReference type="EMBL" id="KB446560">
    <property type="protein sequence ID" value="EME81037.1"/>
    <property type="molecule type" value="Genomic_DNA"/>
</dbReference>
<keyword evidence="7" id="KW-1185">Reference proteome</keyword>
<dbReference type="RefSeq" id="XP_007928347.1">
    <property type="nucleotide sequence ID" value="XM_007930156.1"/>
</dbReference>
<proteinExistence type="inferred from homology"/>
<evidence type="ECO:0000259" key="5">
    <source>
        <dbReference type="PROSITE" id="PS51387"/>
    </source>
</evidence>
<dbReference type="Proteomes" id="UP000016932">
    <property type="component" value="Unassembled WGS sequence"/>
</dbReference>
<accession>M3AU71</accession>
<dbReference type="OrthoDB" id="2151789at2759"/>
<dbReference type="Pfam" id="PF01565">
    <property type="entry name" value="FAD_binding_4"/>
    <property type="match status" value="1"/>
</dbReference>
<dbReference type="PROSITE" id="PS51387">
    <property type="entry name" value="FAD_PCMH"/>
    <property type="match status" value="1"/>
</dbReference>
<dbReference type="Gene3D" id="3.30.465.10">
    <property type="match status" value="1"/>
</dbReference>
<keyword evidence="3" id="KW-0274">FAD</keyword>
<organism evidence="6 7">
    <name type="scientific">Pseudocercospora fijiensis (strain CIRAD86)</name>
    <name type="common">Black leaf streak disease fungus</name>
    <name type="synonym">Mycosphaerella fijiensis</name>
    <dbReference type="NCBI Taxonomy" id="383855"/>
    <lineage>
        <taxon>Eukaryota</taxon>
        <taxon>Fungi</taxon>
        <taxon>Dikarya</taxon>
        <taxon>Ascomycota</taxon>
        <taxon>Pezizomycotina</taxon>
        <taxon>Dothideomycetes</taxon>
        <taxon>Dothideomycetidae</taxon>
        <taxon>Mycosphaerellales</taxon>
        <taxon>Mycosphaerellaceae</taxon>
        <taxon>Pseudocercospora</taxon>
    </lineage>
</organism>
<evidence type="ECO:0000313" key="7">
    <source>
        <dbReference type="Proteomes" id="UP000016932"/>
    </source>
</evidence>
<name>M3AU71_PSEFD</name>
<dbReference type="GeneID" id="19338219"/>
<sequence>MHVIDPETLKGCCQTSRLERAPFEDCFRSATGRIVRTARIESHGAPNADATAACGALQAQYPKQVAGSAFDLNLTLAFDYTQTRTDYWSLANADVKPACIFFPGAADEIAFAVKTLNNYPNAPWAVKGGGHNANIGYSSTQDGVLIATKENMAYTKYDPDTQLAHVGPGNRWIDVANALDPYNRAVVSGRLGVVGAAGLTLGGGLSFLSTEYGMTADNVVEYKVVTAAGEMTTASQTQNTDLFYALKGGGNQFAIVTEYIMKTYPIGQVWGGHKIYTIDKKSALLNATHNLVSNYSDPKAAIIMSFSSTIDTLVDIFVVFYFYNGPEMGSILAEFDAIPALIDATKPNRKYKDLIDSNSAFSVDGLRFLIRTGTLPNLPGDQGIDLYNNCFDTWYSLGKKSQLGELDNYVFSLAFQPVPHQLAQASISSPYSVNLLGLDPKLGDKVFMEYNVAWLSSGTDEKAAAAITAQTQPVQDYRKEKYAGVKPTNYQSGDLEFAASRPLFMNDAMFNQDPLKSYPDDVYARLKQIQSQRDPDGFFAKRTGGFKFE</sequence>
<dbReference type="SUPFAM" id="SSF56176">
    <property type="entry name" value="FAD-binding/transporter-associated domain-like"/>
    <property type="match status" value="1"/>
</dbReference>
<dbReference type="InterPro" id="IPR036318">
    <property type="entry name" value="FAD-bd_PCMH-like_sf"/>
</dbReference>
<keyword evidence="2" id="KW-0285">Flavoprotein</keyword>
<dbReference type="InterPro" id="IPR016166">
    <property type="entry name" value="FAD-bd_PCMH"/>
</dbReference>
<protein>
    <recommendedName>
        <fullName evidence="5">FAD-binding PCMH-type domain-containing protein</fullName>
    </recommendedName>
</protein>
<dbReference type="AlphaFoldDB" id="M3AU71"/>
<feature type="domain" description="FAD-binding PCMH-type" evidence="5">
    <location>
        <begin position="93"/>
        <end position="266"/>
    </location>
</feature>
<evidence type="ECO:0000256" key="2">
    <source>
        <dbReference type="ARBA" id="ARBA00022630"/>
    </source>
</evidence>
<dbReference type="InterPro" id="IPR006094">
    <property type="entry name" value="Oxid_FAD_bind_N"/>
</dbReference>
<reference evidence="6 7" key="1">
    <citation type="journal article" date="2012" name="PLoS Pathog.">
        <title>Diverse lifestyles and strategies of plant pathogenesis encoded in the genomes of eighteen Dothideomycetes fungi.</title>
        <authorList>
            <person name="Ohm R.A."/>
            <person name="Feau N."/>
            <person name="Henrissat B."/>
            <person name="Schoch C.L."/>
            <person name="Horwitz B.A."/>
            <person name="Barry K.W."/>
            <person name="Condon B.J."/>
            <person name="Copeland A.C."/>
            <person name="Dhillon B."/>
            <person name="Glaser F."/>
            <person name="Hesse C.N."/>
            <person name="Kosti I."/>
            <person name="LaButti K."/>
            <person name="Lindquist E.A."/>
            <person name="Lucas S."/>
            <person name="Salamov A.A."/>
            <person name="Bradshaw R.E."/>
            <person name="Ciuffetti L."/>
            <person name="Hamelin R.C."/>
            <person name="Kema G.H.J."/>
            <person name="Lawrence C."/>
            <person name="Scott J.A."/>
            <person name="Spatafora J.W."/>
            <person name="Turgeon B.G."/>
            <person name="de Wit P.J.G.M."/>
            <person name="Zhong S."/>
            <person name="Goodwin S.B."/>
            <person name="Grigoriev I.V."/>
        </authorList>
    </citation>
    <scope>NUCLEOTIDE SEQUENCE [LARGE SCALE GENOMIC DNA]</scope>
    <source>
        <strain evidence="6 7">CIRAD86</strain>
    </source>
</reference>
<dbReference type="eggNOG" id="KOG1231">
    <property type="taxonomic scope" value="Eukaryota"/>
</dbReference>
<evidence type="ECO:0000256" key="4">
    <source>
        <dbReference type="ARBA" id="ARBA00023002"/>
    </source>
</evidence>
<comment type="similarity">
    <text evidence="1">Belongs to the oxygen-dependent FAD-linked oxidoreductase family.</text>
</comment>
<dbReference type="GO" id="GO:0016491">
    <property type="term" value="F:oxidoreductase activity"/>
    <property type="evidence" value="ECO:0007669"/>
    <property type="project" value="UniProtKB-KW"/>
</dbReference>
<gene>
    <name evidence="6" type="ORF">MYCFIDRAFT_215822</name>
</gene>
<dbReference type="InterPro" id="IPR050416">
    <property type="entry name" value="FAD-linked_Oxidoreductase"/>
</dbReference>
<dbReference type="GO" id="GO:0071949">
    <property type="term" value="F:FAD binding"/>
    <property type="evidence" value="ECO:0007669"/>
    <property type="project" value="InterPro"/>
</dbReference>
<dbReference type="PANTHER" id="PTHR42973:SF13">
    <property type="entry name" value="FAD-BINDING PCMH-TYPE DOMAIN-CONTAINING PROTEIN"/>
    <property type="match status" value="1"/>
</dbReference>
<dbReference type="HOGENOM" id="CLU_018354_1_2_1"/>